<comment type="similarity">
    <text evidence="3 8">Belongs to the FBPase class 2 family.</text>
</comment>
<protein>
    <recommendedName>
        <fullName evidence="8">Fructose-1,6-bisphosphatase</fullName>
    </recommendedName>
</protein>
<comment type="caution">
    <text evidence="11">The sequence shown here is derived from an EMBL/GenBank/DDBJ whole genome shotgun (WGS) entry which is preliminary data.</text>
</comment>
<dbReference type="Gene3D" id="3.30.540.10">
    <property type="entry name" value="Fructose-1,6-Bisphosphatase, subunit A, domain 1"/>
    <property type="match status" value="1"/>
</dbReference>
<feature type="binding site" evidence="10">
    <location>
        <begin position="199"/>
        <end position="201"/>
    </location>
    <ligand>
        <name>substrate</name>
    </ligand>
</feature>
<dbReference type="CDD" id="cd01516">
    <property type="entry name" value="FBPase_glpX"/>
    <property type="match status" value="1"/>
</dbReference>
<dbReference type="Pfam" id="PF03320">
    <property type="entry name" value="FBPase_glpX"/>
    <property type="match status" value="1"/>
</dbReference>
<feature type="binding site" evidence="9">
    <location>
        <position position="69"/>
    </location>
    <ligand>
        <name>Mn(2+)</name>
        <dbReference type="ChEBI" id="CHEBI:29035"/>
        <label>1</label>
    </ligand>
</feature>
<dbReference type="PANTHER" id="PTHR30447:SF0">
    <property type="entry name" value="FRUCTOSE-1,6-BISPHOSPHATASE 1 CLASS 2-RELATED"/>
    <property type="match status" value="1"/>
</dbReference>
<feature type="binding site" evidence="10">
    <location>
        <position position="132"/>
    </location>
    <ligand>
        <name>substrate</name>
    </ligand>
</feature>
<dbReference type="SUPFAM" id="SSF56655">
    <property type="entry name" value="Carbohydrate phosphatase"/>
    <property type="match status" value="1"/>
</dbReference>
<dbReference type="EMBL" id="JAAMPJ010000002">
    <property type="protein sequence ID" value="NGY59010.1"/>
    <property type="molecule type" value="Genomic_DNA"/>
</dbReference>
<dbReference type="AlphaFoldDB" id="A0A7C9RNH0"/>
<keyword evidence="7 8" id="KW-0119">Carbohydrate metabolism</keyword>
<evidence type="ECO:0000256" key="4">
    <source>
        <dbReference type="ARBA" id="ARBA00022723"/>
    </source>
</evidence>
<evidence type="ECO:0000313" key="11">
    <source>
        <dbReference type="EMBL" id="NGY59010.1"/>
    </source>
</evidence>
<feature type="binding site" evidence="10">
    <location>
        <position position="223"/>
    </location>
    <ligand>
        <name>substrate</name>
    </ligand>
</feature>
<evidence type="ECO:0000256" key="8">
    <source>
        <dbReference type="PIRNR" id="PIRNR004532"/>
    </source>
</evidence>
<dbReference type="PIRSF" id="PIRSF004532">
    <property type="entry name" value="GlpX"/>
    <property type="match status" value="1"/>
</dbReference>
<name>A0A7C9RNH0_9PSEU</name>
<dbReference type="InterPro" id="IPR004464">
    <property type="entry name" value="FBPase_class-2/SBPase"/>
</dbReference>
<dbReference type="Proteomes" id="UP000481360">
    <property type="component" value="Unassembled WGS sequence"/>
</dbReference>
<dbReference type="GO" id="GO:0005829">
    <property type="term" value="C:cytosol"/>
    <property type="evidence" value="ECO:0007669"/>
    <property type="project" value="TreeGrafter"/>
</dbReference>
<keyword evidence="5 11" id="KW-0378">Hydrolase</keyword>
<evidence type="ECO:0000256" key="6">
    <source>
        <dbReference type="ARBA" id="ARBA00023211"/>
    </source>
</evidence>
<feature type="binding site" evidence="9">
    <location>
        <position position="226"/>
    </location>
    <ligand>
        <name>Mn(2+)</name>
        <dbReference type="ChEBI" id="CHEBI:29035"/>
        <label>2</label>
    </ligand>
</feature>
<comment type="cofactor">
    <cofactor evidence="9">
        <name>Mn(2+)</name>
        <dbReference type="ChEBI" id="CHEBI:29035"/>
    </cofactor>
</comment>
<gene>
    <name evidence="11" type="primary">glpX</name>
    <name evidence="11" type="ORF">G7043_08730</name>
</gene>
<reference evidence="11 12" key="1">
    <citation type="submission" date="2020-03" db="EMBL/GenBank/DDBJ databases">
        <title>Isolation and identification of active actinomycetes.</title>
        <authorList>
            <person name="Sun X."/>
        </authorList>
    </citation>
    <scope>NUCLEOTIDE SEQUENCE [LARGE SCALE GENOMIC DNA]</scope>
    <source>
        <strain evidence="11 12">NEAU-D13</strain>
    </source>
</reference>
<evidence type="ECO:0000256" key="7">
    <source>
        <dbReference type="ARBA" id="ARBA00023277"/>
    </source>
</evidence>
<dbReference type="GO" id="GO:0006094">
    <property type="term" value="P:gluconeogenesis"/>
    <property type="evidence" value="ECO:0007669"/>
    <property type="project" value="UniProtKB-UniPathway"/>
</dbReference>
<evidence type="ECO:0000256" key="9">
    <source>
        <dbReference type="PIRSR" id="PIRSR004532-1"/>
    </source>
</evidence>
<dbReference type="NCBIfam" id="TIGR00330">
    <property type="entry name" value="glpX"/>
    <property type="match status" value="1"/>
</dbReference>
<feature type="binding site" evidence="9">
    <location>
        <position position="97"/>
    </location>
    <ligand>
        <name>Mn(2+)</name>
        <dbReference type="ChEBI" id="CHEBI:29035"/>
        <label>2</label>
    </ligand>
</feature>
<comment type="pathway">
    <text evidence="2">Carbohydrate biosynthesis; gluconeogenesis.</text>
</comment>
<dbReference type="GO" id="GO:0042132">
    <property type="term" value="F:fructose 1,6-bisphosphate 1-phosphatase activity"/>
    <property type="evidence" value="ECO:0007669"/>
    <property type="project" value="UniProtKB-EC"/>
</dbReference>
<dbReference type="Gene3D" id="3.40.190.90">
    <property type="match status" value="1"/>
</dbReference>
<keyword evidence="4 9" id="KW-0479">Metal-binding</keyword>
<evidence type="ECO:0000256" key="5">
    <source>
        <dbReference type="ARBA" id="ARBA00022801"/>
    </source>
</evidence>
<evidence type="ECO:0000256" key="3">
    <source>
        <dbReference type="ARBA" id="ARBA00008989"/>
    </source>
</evidence>
<dbReference type="UniPathway" id="UPA00138"/>
<comment type="catalytic activity">
    <reaction evidence="1">
        <text>beta-D-fructose 1,6-bisphosphate + H2O = beta-D-fructose 6-phosphate + phosphate</text>
        <dbReference type="Rhea" id="RHEA:11064"/>
        <dbReference type="ChEBI" id="CHEBI:15377"/>
        <dbReference type="ChEBI" id="CHEBI:32966"/>
        <dbReference type="ChEBI" id="CHEBI:43474"/>
        <dbReference type="ChEBI" id="CHEBI:57634"/>
        <dbReference type="EC" id="3.1.3.11"/>
    </reaction>
</comment>
<organism evidence="11 12">
    <name type="scientific">Lentzea alba</name>
    <dbReference type="NCBI Taxonomy" id="2714351"/>
    <lineage>
        <taxon>Bacteria</taxon>
        <taxon>Bacillati</taxon>
        <taxon>Actinomycetota</taxon>
        <taxon>Actinomycetes</taxon>
        <taxon>Pseudonocardiales</taxon>
        <taxon>Pseudonocardiaceae</taxon>
        <taxon>Lentzea</taxon>
    </lineage>
</organism>
<evidence type="ECO:0000256" key="10">
    <source>
        <dbReference type="PIRSR" id="PIRSR004532-2"/>
    </source>
</evidence>
<accession>A0A7C9RNH0</accession>
<keyword evidence="6 9" id="KW-0464">Manganese</keyword>
<feature type="binding site" evidence="10">
    <location>
        <begin position="100"/>
        <end position="102"/>
    </location>
    <ligand>
        <name>substrate</name>
    </ligand>
</feature>
<dbReference type="FunFam" id="3.40.190.90:FF:000001">
    <property type="entry name" value="Fructose-1,6-bisphosphatase"/>
    <property type="match status" value="1"/>
</dbReference>
<evidence type="ECO:0000256" key="2">
    <source>
        <dbReference type="ARBA" id="ARBA00004742"/>
    </source>
</evidence>
<feature type="binding site" evidence="9">
    <location>
        <position position="100"/>
    </location>
    <ligand>
        <name>Mn(2+)</name>
        <dbReference type="ChEBI" id="CHEBI:29035"/>
        <label>2</label>
    </ligand>
</feature>
<feature type="binding site" evidence="9">
    <location>
        <position position="45"/>
    </location>
    <ligand>
        <name>Mn(2+)</name>
        <dbReference type="ChEBI" id="CHEBI:29035"/>
        <label>1</label>
    </ligand>
</feature>
<proteinExistence type="inferred from homology"/>
<feature type="binding site" evidence="10">
    <location>
        <begin position="177"/>
        <end position="179"/>
    </location>
    <ligand>
        <name>substrate</name>
    </ligand>
</feature>
<evidence type="ECO:0000256" key="1">
    <source>
        <dbReference type="ARBA" id="ARBA00001273"/>
    </source>
</evidence>
<dbReference type="PANTHER" id="PTHR30447">
    <property type="entry name" value="FRUCTOSE-1,6-BISPHOSPHATASE CLASS 2"/>
    <property type="match status" value="1"/>
</dbReference>
<dbReference type="GO" id="GO:0006071">
    <property type="term" value="P:glycerol metabolic process"/>
    <property type="evidence" value="ECO:0007669"/>
    <property type="project" value="InterPro"/>
</dbReference>
<keyword evidence="12" id="KW-1185">Reference proteome</keyword>
<dbReference type="GO" id="GO:0030388">
    <property type="term" value="P:fructose 1,6-bisphosphate metabolic process"/>
    <property type="evidence" value="ECO:0007669"/>
    <property type="project" value="TreeGrafter"/>
</dbReference>
<evidence type="ECO:0000313" key="12">
    <source>
        <dbReference type="Proteomes" id="UP000481360"/>
    </source>
</evidence>
<sequence length="346" mass="36608">MVNTPAERRREAPDRNLALELVRVTEAAAMAAGRWVGRGDKNGGDGAAVDAMRKLIHTVSMRGVVVIGEGEKDEAPMLFNGEEVGNGEGPDCDVAVDPIDGTTLMAKGMPNALAVLAVAERGAMFDPSAVFYMEKLAVGPEAADVIDITAPIAENIRRVAKAKHSDVSDVNVCILDRPRHQEIVQEVRRAGARIHFISDGDVAGAIAAARPTSGVDMLIGIGGTPEGIIAAAALKCVGGAIQGRLWPKDDEEREKAIGAGHDLSRVLTTNDLVAGDNVFFCATGVTDGDLLRGVHYRAGGCTTQSIVMRSKSGTVRMIDGFHSLHKLREYASVDFDLPEDAQQPLP</sequence>
<dbReference type="GO" id="GO:0046872">
    <property type="term" value="F:metal ion binding"/>
    <property type="evidence" value="ECO:0007669"/>
    <property type="project" value="UniProtKB-KW"/>
</dbReference>
<dbReference type="RefSeq" id="WP_166045087.1">
    <property type="nucleotide sequence ID" value="NZ_JAAMPJ010000002.1"/>
</dbReference>